<reference evidence="1" key="1">
    <citation type="journal article" date="2020" name="Nature">
        <title>Giant virus diversity and host interactions through global metagenomics.</title>
        <authorList>
            <person name="Schulz F."/>
            <person name="Roux S."/>
            <person name="Paez-Espino D."/>
            <person name="Jungbluth S."/>
            <person name="Walsh D.A."/>
            <person name="Denef V.J."/>
            <person name="McMahon K.D."/>
            <person name="Konstantinidis K.T."/>
            <person name="Eloe-Fadrosh E.A."/>
            <person name="Kyrpides N.C."/>
            <person name="Woyke T."/>
        </authorList>
    </citation>
    <scope>NUCLEOTIDE SEQUENCE</scope>
    <source>
        <strain evidence="1">GVMAG-S-ERX556022-25</strain>
    </source>
</reference>
<evidence type="ECO:0000313" key="1">
    <source>
        <dbReference type="EMBL" id="QHS84506.1"/>
    </source>
</evidence>
<name>A0A6C0AYA5_9ZZZZ</name>
<organism evidence="1">
    <name type="scientific">viral metagenome</name>
    <dbReference type="NCBI Taxonomy" id="1070528"/>
    <lineage>
        <taxon>unclassified sequences</taxon>
        <taxon>metagenomes</taxon>
        <taxon>organismal metagenomes</taxon>
    </lineage>
</organism>
<protein>
    <submittedName>
        <fullName evidence="1">Uncharacterized protein</fullName>
    </submittedName>
</protein>
<accession>A0A6C0AYA5</accession>
<dbReference type="EMBL" id="MN738809">
    <property type="protein sequence ID" value="QHS84506.1"/>
    <property type="molecule type" value="Genomic_DNA"/>
</dbReference>
<sequence>MVDSPNIIINIQLGDILNIIAPTNNYLNNQQFYVKYIDLNKINLINSNNLNVITLILEDDGQLQDKSIESIELLSRSPFPGYAKQNNLVSGTWIDIHFGGEVPSIITGEITDLEQDMIEIRIYPNNNIIYIDFEYKGIPEKLPIEQIIIRNSPLKKTESDLLDPMVNEYVFPDKKDKDESKSSPIDPDWQIESPEIVEPQLKEILLDADQIQFGIELDEITHIVDVPEGEKRFDIEKQTNDLLDELLSDIPKHKRTLSVLNNIHKIIDRYQQLRTFYSDYDEYGNANMPKPIDESYKPIIKFILELKKKFHWLIPVSYNKKKLYDIDKSILEGIDTEDIDPILFEESIISENDTIEMYKNSDISDDENKYKYLFKLLNKFFTPFTYPVYTENGLTTQEVNANILSIVNNLGDLYSSVASNDTIQRKQFLIETYTKGLTYLKDNNIVPLTKNDNISIRSFLMLPLPVILFSRIDLPTTNILERAELNNKNINYWQFFNKNIDIRTVIIDNFKEDPDFSFLSTTEYILDEQLWGDAENYEKYLNSIIPNTESLFNLLNKYIKNKYSFYSIINFLEVFMIYHNNITFKQYQIINKFIEEEIIKYKENFNAMYKKYNQTISKKSPELLSNNLLQLLSSNKQLEALILDAYNLKTTNYSDSEFLDIIIKMDYGKLFATAITKITIELQTINLVDNFVQKYEQMITEKKELSNDCKTIVKKYTNREDLLLDSQPNKVIYIDSEYISKPNKKSEKIPIKNGDYAILEVIGETDTPIFEYFIRKNDEWIKDERTTENIGNMGETINNKLFCNLQENCINNNNSECVELNIAEHDINQQTLDAIYKEFNVEYGEKEEELRLKIDYLLQLNFDNIKYLKNLEKINFLKYDNIKKMISASIIDDDSVVISSPYENLKDLILGQSDLVKKQYDIQRFVLHFTREPFEHEDQYWLYCYKTNVKLLPSFLSHLANIYVSKGDYLHELDIICTKQGTISDDGDSWVDKYSGYLIKKIDLNNEEGFTEEGYRMRSREILEADLGDAVLKGKTEKPEKPEKTEETKKISNIISTITREMGINIDKQKDFIINNVIKAHLSEKPDKEDYEIKAKQSKEKGKKNVQTYEEVINLLYLILTFIFILVGIQISIPSIKSRKTFPGCIKSFTGYPFEGSDKSALIYISCIANKIKSSVEPWNSIKKLNESSIAKRMEAYIEKLVVKDQTILTHFIEKQEYLKTEIIDVKLLEFDTTINFLPPLQEFKITKLLNISDTFKSQLLENISTGSYFQHEQILTIQTKIIFFSLAIQEKIQKIVDKKTPLITNNLSEPFLENACCDDTSTYIHKYFIDNDKDLDIYNTIIIELGDILYDIKRFSTSSILFDPRDTKYKYPEVTSELSQDTIYRTFIFYCKSNTSFLSDELRSLCINNYDIYDEESTDKQIEKLKEEGITYSDELLQKLMNVINLKNEITLNLNDPASNYTQILRDILESVEYTDDIEHQLISEEFVNLFNNLLDTYSISLQEDTPAMRAFKNFLANSNDTMITNIEEFIKFNSKLSKPKFKQFQDCLRNITSFIESGNNIYIDSKDETIFKMINFIKNSINNIVDIFPNIILNKVNYSSINIPKHWKLSQRHINDIKDIVNKYYINLNQFYGDEELSGILKNIQNISKNIQLLCENTPFFSYIFTADTELYSIFDRNISILLYKYYFLKIIDYYILLLDDEDSIIKKDFIVMEEQLEEQLEEQGDDEITQLAINIGNKELLAKKLSNYIVSIMEIICNDKKNINYNYESIMEKILRSKEKEKDIITDFLQNLTDEEREIENIFKNQKLERWSKGLQKGLTQYVQENYDQEREAMEKQAIKEKKLGINSAVTDMNKDIYKLDIDSEEAIAAEIEAEAYDLDYLPEDDDYGDLDGDQ</sequence>
<proteinExistence type="predicted"/>